<evidence type="ECO:0000313" key="3">
    <source>
        <dbReference type="Proteomes" id="UP000012118"/>
    </source>
</evidence>
<keyword evidence="1" id="KW-0472">Membrane</keyword>
<gene>
    <name evidence="2" type="ORF">LEP1GSC108_2821</name>
</gene>
<keyword evidence="3" id="KW-1185">Reference proteome</keyword>
<feature type="transmembrane region" description="Helical" evidence="1">
    <location>
        <begin position="7"/>
        <end position="24"/>
    </location>
</feature>
<keyword evidence="1" id="KW-0812">Transmembrane</keyword>
<evidence type="ECO:0000256" key="1">
    <source>
        <dbReference type="SAM" id="Phobius"/>
    </source>
</evidence>
<keyword evidence="1" id="KW-1133">Transmembrane helix</keyword>
<feature type="transmembrane region" description="Helical" evidence="1">
    <location>
        <begin position="36"/>
        <end position="57"/>
    </location>
</feature>
<accession>M6QCW1</accession>
<dbReference type="RefSeq" id="WP_004503230.1">
    <property type="nucleotide sequence ID" value="NZ_AHNU02000041.1"/>
</dbReference>
<dbReference type="Proteomes" id="UP000012118">
    <property type="component" value="Unassembled WGS sequence"/>
</dbReference>
<sequence length="61" mass="7007">MKYFKFLICFFGGMALAFWVSFWIESLNPEPHEGALLFESFAWYASVFLVGVCGFIAGREK</sequence>
<comment type="caution">
    <text evidence="2">The sequence shown here is derived from an EMBL/GenBank/DDBJ whole genome shotgun (WGS) entry which is preliminary data.</text>
</comment>
<dbReference type="AlphaFoldDB" id="M6QCW1"/>
<organism evidence="2 3">
    <name type="scientific">Leptospira weilii str. UI 13098</name>
    <dbReference type="NCBI Taxonomy" id="1088542"/>
    <lineage>
        <taxon>Bacteria</taxon>
        <taxon>Pseudomonadati</taxon>
        <taxon>Spirochaetota</taxon>
        <taxon>Spirochaetia</taxon>
        <taxon>Leptospirales</taxon>
        <taxon>Leptospiraceae</taxon>
        <taxon>Leptospira</taxon>
    </lineage>
</organism>
<evidence type="ECO:0000313" key="2">
    <source>
        <dbReference type="EMBL" id="EMN90448.1"/>
    </source>
</evidence>
<name>M6QCW1_9LEPT</name>
<proteinExistence type="predicted"/>
<reference evidence="2 3" key="1">
    <citation type="submission" date="2013-01" db="EMBL/GenBank/DDBJ databases">
        <authorList>
            <person name="Harkins D.M."/>
            <person name="Durkin A.S."/>
            <person name="Brinkac L.M."/>
            <person name="Haft D.H."/>
            <person name="Selengut J.D."/>
            <person name="Sanka R."/>
            <person name="DePew J."/>
            <person name="Purushe J."/>
            <person name="Chanthongthip A."/>
            <person name="Lattana O."/>
            <person name="Phetsouvanh R."/>
            <person name="Newton P.N."/>
            <person name="Vinetz J.M."/>
            <person name="Sutton G.G."/>
            <person name="Nierman W.C."/>
            <person name="Fouts D.E."/>
        </authorList>
    </citation>
    <scope>NUCLEOTIDE SEQUENCE [LARGE SCALE GENOMIC DNA]</scope>
    <source>
        <strain evidence="2 3">UI 13098</strain>
    </source>
</reference>
<dbReference type="EMBL" id="AHNU02000041">
    <property type="protein sequence ID" value="EMN90448.1"/>
    <property type="molecule type" value="Genomic_DNA"/>
</dbReference>
<protein>
    <submittedName>
        <fullName evidence="2">Uncharacterized protein</fullName>
    </submittedName>
</protein>